<reference evidence="8" key="1">
    <citation type="submission" date="2018-09" db="EMBL/GenBank/DDBJ databases">
        <authorList>
            <person name="Tuo L."/>
        </authorList>
    </citation>
    <scope>NUCLEOTIDE SEQUENCE [LARGE SCALE GENOMIC DNA]</scope>
    <source>
        <strain evidence="8">M2BS4Y-1</strain>
    </source>
</reference>
<feature type="signal peptide" evidence="6">
    <location>
        <begin position="1"/>
        <end position="35"/>
    </location>
</feature>
<proteinExistence type="inferred from homology"/>
<dbReference type="NCBIfam" id="NF008022">
    <property type="entry name" value="PRK10752.1"/>
    <property type="match status" value="1"/>
</dbReference>
<dbReference type="NCBIfam" id="TIGR00971">
    <property type="entry name" value="3a0106s03"/>
    <property type="match status" value="1"/>
</dbReference>
<dbReference type="GO" id="GO:0140104">
    <property type="term" value="F:molecular carrier activity"/>
    <property type="evidence" value="ECO:0007669"/>
    <property type="project" value="InterPro"/>
</dbReference>
<evidence type="ECO:0000256" key="6">
    <source>
        <dbReference type="SAM" id="SignalP"/>
    </source>
</evidence>
<comment type="caution">
    <text evidence="7">The sequence shown here is derived from an EMBL/GenBank/DDBJ whole genome shotgun (WGS) entry which is preliminary data.</text>
</comment>
<keyword evidence="8" id="KW-1185">Reference proteome</keyword>
<evidence type="ECO:0000256" key="3">
    <source>
        <dbReference type="ARBA" id="ARBA00022448"/>
    </source>
</evidence>
<name>A0A3A1WM73_9HYPH</name>
<keyword evidence="5" id="KW-0574">Periplasm</keyword>
<dbReference type="NCBIfam" id="NF008106">
    <property type="entry name" value="PRK10852.1"/>
    <property type="match status" value="1"/>
</dbReference>
<evidence type="ECO:0000313" key="8">
    <source>
        <dbReference type="Proteomes" id="UP000265750"/>
    </source>
</evidence>
<organism evidence="7 8">
    <name type="scientific">Aureimonas flava</name>
    <dbReference type="NCBI Taxonomy" id="2320271"/>
    <lineage>
        <taxon>Bacteria</taxon>
        <taxon>Pseudomonadati</taxon>
        <taxon>Pseudomonadota</taxon>
        <taxon>Alphaproteobacteria</taxon>
        <taxon>Hyphomicrobiales</taxon>
        <taxon>Aurantimonadaceae</taxon>
        <taxon>Aureimonas</taxon>
    </lineage>
</organism>
<comment type="similarity">
    <text evidence="2">Belongs to the prokaryotic sulfate-binding protein family.</text>
</comment>
<dbReference type="InterPro" id="IPR005669">
    <property type="entry name" value="Thiosulph/SO4-bd"/>
</dbReference>
<protein>
    <submittedName>
        <fullName evidence="7">Sulfate ABC transporter substrate-binding protein</fullName>
    </submittedName>
</protein>
<dbReference type="RefSeq" id="WP_119538734.1">
    <property type="nucleotide sequence ID" value="NZ_QYRN01000002.1"/>
</dbReference>
<dbReference type="Proteomes" id="UP000265750">
    <property type="component" value="Unassembled WGS sequence"/>
</dbReference>
<dbReference type="OrthoDB" id="9802127at2"/>
<keyword evidence="3" id="KW-0813">Transport</keyword>
<evidence type="ECO:0000256" key="1">
    <source>
        <dbReference type="ARBA" id="ARBA00004418"/>
    </source>
</evidence>
<dbReference type="GO" id="GO:0042597">
    <property type="term" value="C:periplasmic space"/>
    <property type="evidence" value="ECO:0007669"/>
    <property type="project" value="UniProtKB-SubCell"/>
</dbReference>
<dbReference type="PROSITE" id="PS00757">
    <property type="entry name" value="PROK_SULFATE_BIND_2"/>
    <property type="match status" value="1"/>
</dbReference>
<dbReference type="GO" id="GO:1902358">
    <property type="term" value="P:sulfate transmembrane transport"/>
    <property type="evidence" value="ECO:0007669"/>
    <property type="project" value="InterPro"/>
</dbReference>
<gene>
    <name evidence="7" type="ORF">D3218_04655</name>
</gene>
<keyword evidence="4 6" id="KW-0732">Signal</keyword>
<dbReference type="AlphaFoldDB" id="A0A3A1WM73"/>
<dbReference type="CDD" id="cd01005">
    <property type="entry name" value="PBP2_CysP"/>
    <property type="match status" value="1"/>
</dbReference>
<dbReference type="EMBL" id="QYRN01000002">
    <property type="protein sequence ID" value="RIY02656.1"/>
    <property type="molecule type" value="Genomic_DNA"/>
</dbReference>
<accession>A0A3A1WM73</accession>
<evidence type="ECO:0000313" key="7">
    <source>
        <dbReference type="EMBL" id="RIY02656.1"/>
    </source>
</evidence>
<dbReference type="Pfam" id="PF13531">
    <property type="entry name" value="SBP_bac_11"/>
    <property type="match status" value="1"/>
</dbReference>
<dbReference type="PANTHER" id="PTHR30368">
    <property type="entry name" value="SULFATE-BINDING PROTEIN"/>
    <property type="match status" value="1"/>
</dbReference>
<evidence type="ECO:0000256" key="5">
    <source>
        <dbReference type="ARBA" id="ARBA00022764"/>
    </source>
</evidence>
<dbReference type="InterPro" id="IPR034408">
    <property type="entry name" value="Sulphate/thiosulphate_BS"/>
</dbReference>
<comment type="subcellular location">
    <subcellularLocation>
        <location evidence="1">Periplasm</location>
    </subcellularLocation>
</comment>
<feature type="chain" id="PRO_5017424079" evidence="6">
    <location>
        <begin position="36"/>
        <end position="347"/>
    </location>
</feature>
<sequence length="347" mass="37861">MARSLSLRTLGLAAALAAAALAPPLAAGLSTSARAQEPNRILNASYDISRELFETVNAGFREAYRAANGTEVTVDQSHGGSSKQARAILEGLEADVVTFNQVTDVDALVRGGFVAADWQTRFPHQASPYYSLPAFLVRAGNPKNIRNWDDLVRDDVKVVFPNPKTSGNARYTYLAATAFAREAFGGDEEKVEAFLVKLFDNVPVFDTGGRAATTTFVEREIGDVLITFEAETRGIAREFGAERFETVVPPVSLLAEFPVAVVDRVAERRGTQALAKAYLDYLYTPGGQRLIARNGNRVRDEAVAREFAAEFPETRLLTVEDVFGGWQKVQEEQFASGGALDRIYGDR</sequence>
<dbReference type="GO" id="GO:1901681">
    <property type="term" value="F:sulfur compound binding"/>
    <property type="evidence" value="ECO:0007669"/>
    <property type="project" value="InterPro"/>
</dbReference>
<evidence type="ECO:0000256" key="2">
    <source>
        <dbReference type="ARBA" id="ARBA00006099"/>
    </source>
</evidence>
<dbReference type="PANTHER" id="PTHR30368:SF1">
    <property type="entry name" value="THIOSULFATE-BINDING PROTEIN"/>
    <property type="match status" value="1"/>
</dbReference>
<evidence type="ECO:0000256" key="4">
    <source>
        <dbReference type="ARBA" id="ARBA00022729"/>
    </source>
</evidence>
<dbReference type="SUPFAM" id="SSF53850">
    <property type="entry name" value="Periplasmic binding protein-like II"/>
    <property type="match status" value="1"/>
</dbReference>
<dbReference type="Gene3D" id="3.40.190.10">
    <property type="entry name" value="Periplasmic binding protein-like II"/>
    <property type="match status" value="2"/>
</dbReference>